<dbReference type="EMBL" id="LNZH02000204">
    <property type="protein sequence ID" value="OCB86178.1"/>
    <property type="molecule type" value="Genomic_DNA"/>
</dbReference>
<dbReference type="Proteomes" id="UP000757232">
    <property type="component" value="Unassembled WGS sequence"/>
</dbReference>
<protein>
    <submittedName>
        <fullName evidence="2">Uncharacterized protein</fullName>
    </submittedName>
</protein>
<accession>A0A9Q5N6Z5</accession>
<dbReference type="OrthoDB" id="3239555at2759"/>
<feature type="region of interest" description="Disordered" evidence="1">
    <location>
        <begin position="93"/>
        <end position="171"/>
    </location>
</feature>
<keyword evidence="3" id="KW-1185">Reference proteome</keyword>
<feature type="compositionally biased region" description="Low complexity" evidence="1">
    <location>
        <begin position="131"/>
        <end position="143"/>
    </location>
</feature>
<comment type="caution">
    <text evidence="2">The sequence shown here is derived from an EMBL/GenBank/DDBJ whole genome shotgun (WGS) entry which is preliminary data.</text>
</comment>
<organism evidence="2 3">
    <name type="scientific">Sanghuangporus baumii</name>
    <name type="common">Phellinus baumii</name>
    <dbReference type="NCBI Taxonomy" id="108892"/>
    <lineage>
        <taxon>Eukaryota</taxon>
        <taxon>Fungi</taxon>
        <taxon>Dikarya</taxon>
        <taxon>Basidiomycota</taxon>
        <taxon>Agaricomycotina</taxon>
        <taxon>Agaricomycetes</taxon>
        <taxon>Hymenochaetales</taxon>
        <taxon>Hymenochaetaceae</taxon>
        <taxon>Sanghuangporus</taxon>
    </lineage>
</organism>
<name>A0A9Q5N6Z5_SANBA</name>
<evidence type="ECO:0000313" key="3">
    <source>
        <dbReference type="Proteomes" id="UP000757232"/>
    </source>
</evidence>
<reference evidence="2" key="1">
    <citation type="submission" date="2016-06" db="EMBL/GenBank/DDBJ databases">
        <title>Draft Genome sequence of the fungus Inonotus baumii.</title>
        <authorList>
            <person name="Zhu H."/>
            <person name="Lin W."/>
        </authorList>
    </citation>
    <scope>NUCLEOTIDE SEQUENCE</scope>
    <source>
        <strain evidence="2">821</strain>
    </source>
</reference>
<feature type="compositionally biased region" description="Polar residues" evidence="1">
    <location>
        <begin position="157"/>
        <end position="171"/>
    </location>
</feature>
<gene>
    <name evidence="2" type="ORF">A7U60_g6767</name>
</gene>
<proteinExistence type="predicted"/>
<evidence type="ECO:0000313" key="2">
    <source>
        <dbReference type="EMBL" id="OCB86178.1"/>
    </source>
</evidence>
<evidence type="ECO:0000256" key="1">
    <source>
        <dbReference type="SAM" id="MobiDB-lite"/>
    </source>
</evidence>
<dbReference type="AlphaFoldDB" id="A0A9Q5N6Z5"/>
<sequence>MVPVSLSSPLAAHPRYHHKCPATPYSTLSSFRSIICIMWLVDRAIARMGPPCHQDVASVLNIPEDILEVEEDTLPESSSSKAKRWSKRPNFISRPIKRKESDTSTLPGSVAGSTFRGLDIDGPTPKHLRRASVSSEAASDSSSQTKVEPPPPPRSILQHSPSVSSGKSTLTAKRSVKFSDEPVYYDYSYRDSHFCTCPHPPHHAPFCKLPYDCNGECLYEDYRFSGYEDDMFSFELPEEIPSERRWGAISRFVAWFRRIAGRRRYTIDEEKRRPMISRPQPLMPRPCRVEVVREGRNQRRMRKRRPVSLRSFCG</sequence>